<dbReference type="InterPro" id="IPR036388">
    <property type="entry name" value="WH-like_DNA-bd_sf"/>
</dbReference>
<reference evidence="7 8" key="1">
    <citation type="submission" date="2019-08" db="EMBL/GenBank/DDBJ databases">
        <title>Lentzea from Indian Himalayas.</title>
        <authorList>
            <person name="Mandal S."/>
            <person name="Mallick Gupta A."/>
            <person name="Maiti P.K."/>
            <person name="Sarkar J."/>
            <person name="Mandal S."/>
        </authorList>
    </citation>
    <scope>NUCLEOTIDE SEQUENCE [LARGE SCALE GENOMIC DNA]</scope>
    <source>
        <strain evidence="7 8">PSKA42</strain>
    </source>
</reference>
<dbReference type="SMART" id="SM00862">
    <property type="entry name" value="Trans_reg_C"/>
    <property type="match status" value="1"/>
</dbReference>
<feature type="DNA-binding region" description="OmpR/PhoB-type" evidence="5">
    <location>
        <begin position="1"/>
        <end position="94"/>
    </location>
</feature>
<keyword evidence="8" id="KW-1185">Reference proteome</keyword>
<dbReference type="Gene3D" id="1.25.40.10">
    <property type="entry name" value="Tetratricopeptide repeat domain"/>
    <property type="match status" value="1"/>
</dbReference>
<keyword evidence="4" id="KW-0804">Transcription</keyword>
<dbReference type="Proteomes" id="UP001515943">
    <property type="component" value="Unassembled WGS sequence"/>
</dbReference>
<dbReference type="PROSITE" id="PS51755">
    <property type="entry name" value="OMPR_PHOB"/>
    <property type="match status" value="1"/>
</dbReference>
<feature type="domain" description="OmpR/PhoB-type" evidence="6">
    <location>
        <begin position="1"/>
        <end position="94"/>
    </location>
</feature>
<gene>
    <name evidence="7" type="ORF">FXN61_37620</name>
</gene>
<dbReference type="PANTHER" id="PTHR35807">
    <property type="entry name" value="TRANSCRIPTIONAL REGULATOR REDD-RELATED"/>
    <property type="match status" value="1"/>
</dbReference>
<dbReference type="SMART" id="SM01043">
    <property type="entry name" value="BTAD"/>
    <property type="match status" value="1"/>
</dbReference>
<dbReference type="InterPro" id="IPR051677">
    <property type="entry name" value="AfsR-DnrI-RedD_regulator"/>
</dbReference>
<dbReference type="InterPro" id="IPR005158">
    <property type="entry name" value="BTAD"/>
</dbReference>
<dbReference type="RefSeq" id="WP_167978796.1">
    <property type="nucleotide sequence ID" value="NZ_VSRL01000226.1"/>
</dbReference>
<sequence length="234" mass="26138">MNVEYRVLGSLEVLRDGVPISVPAGLGRVLLATLLLRPNQFVSVDELVDRLWDGEPPTIDRAHKTLQMVVRRLRMALGDANCVRTTTGGYLAEVDPDRLDLTRSRRLAAEGEFAGALAHWRGPVASNVDSSHLHREDVPPLVEERLVVHGRRLDADLARGRGAELVEELRELTREHPLREGFWAQLVQALHQAGRPQEALAAYEQIRDHLADELGVEPGQPLRELHERLLDPAS</sequence>
<dbReference type="Pfam" id="PF00486">
    <property type="entry name" value="Trans_reg_C"/>
    <property type="match status" value="1"/>
</dbReference>
<feature type="non-terminal residue" evidence="7">
    <location>
        <position position="234"/>
    </location>
</feature>
<evidence type="ECO:0000313" key="7">
    <source>
        <dbReference type="EMBL" id="NKE62159.1"/>
    </source>
</evidence>
<evidence type="ECO:0000256" key="2">
    <source>
        <dbReference type="ARBA" id="ARBA00023015"/>
    </source>
</evidence>
<dbReference type="Gene3D" id="1.10.10.10">
    <property type="entry name" value="Winged helix-like DNA-binding domain superfamily/Winged helix DNA-binding domain"/>
    <property type="match status" value="1"/>
</dbReference>
<dbReference type="Pfam" id="PF03704">
    <property type="entry name" value="BTAD"/>
    <property type="match status" value="1"/>
</dbReference>
<proteinExistence type="inferred from homology"/>
<protein>
    <submittedName>
        <fullName evidence="7">AfsR/SARP family transcriptional regulator</fullName>
    </submittedName>
</protein>
<dbReference type="InterPro" id="IPR001867">
    <property type="entry name" value="OmpR/PhoB-type_DNA-bd"/>
</dbReference>
<evidence type="ECO:0000256" key="3">
    <source>
        <dbReference type="ARBA" id="ARBA00023125"/>
    </source>
</evidence>
<dbReference type="InterPro" id="IPR011990">
    <property type="entry name" value="TPR-like_helical_dom_sf"/>
</dbReference>
<organism evidence="7 8">
    <name type="scientific">Lentzea indica</name>
    <dbReference type="NCBI Taxonomy" id="2604800"/>
    <lineage>
        <taxon>Bacteria</taxon>
        <taxon>Bacillati</taxon>
        <taxon>Actinomycetota</taxon>
        <taxon>Actinomycetes</taxon>
        <taxon>Pseudonocardiales</taxon>
        <taxon>Pseudonocardiaceae</taxon>
        <taxon>Lentzea</taxon>
    </lineage>
</organism>
<dbReference type="InterPro" id="IPR016032">
    <property type="entry name" value="Sig_transdc_resp-reg_C-effctor"/>
</dbReference>
<accession>A0ABX1FT16</accession>
<dbReference type="EMBL" id="VSRL01000226">
    <property type="protein sequence ID" value="NKE62159.1"/>
    <property type="molecule type" value="Genomic_DNA"/>
</dbReference>
<dbReference type="PANTHER" id="PTHR35807:SF1">
    <property type="entry name" value="TRANSCRIPTIONAL REGULATOR REDD"/>
    <property type="match status" value="1"/>
</dbReference>
<evidence type="ECO:0000259" key="6">
    <source>
        <dbReference type="PROSITE" id="PS51755"/>
    </source>
</evidence>
<name>A0ABX1FT16_9PSEU</name>
<comment type="caution">
    <text evidence="7">The sequence shown here is derived from an EMBL/GenBank/DDBJ whole genome shotgun (WGS) entry which is preliminary data.</text>
</comment>
<evidence type="ECO:0000256" key="4">
    <source>
        <dbReference type="ARBA" id="ARBA00023163"/>
    </source>
</evidence>
<keyword evidence="3 5" id="KW-0238">DNA-binding</keyword>
<comment type="similarity">
    <text evidence="1">Belongs to the AfsR/DnrI/RedD regulatory family.</text>
</comment>
<evidence type="ECO:0000256" key="5">
    <source>
        <dbReference type="PROSITE-ProRule" id="PRU01091"/>
    </source>
</evidence>
<evidence type="ECO:0000313" key="8">
    <source>
        <dbReference type="Proteomes" id="UP001515943"/>
    </source>
</evidence>
<dbReference type="SUPFAM" id="SSF48452">
    <property type="entry name" value="TPR-like"/>
    <property type="match status" value="1"/>
</dbReference>
<dbReference type="SUPFAM" id="SSF46894">
    <property type="entry name" value="C-terminal effector domain of the bipartite response regulators"/>
    <property type="match status" value="1"/>
</dbReference>
<keyword evidence="2" id="KW-0805">Transcription regulation</keyword>
<evidence type="ECO:0000256" key="1">
    <source>
        <dbReference type="ARBA" id="ARBA00005820"/>
    </source>
</evidence>
<dbReference type="CDD" id="cd15831">
    <property type="entry name" value="BTAD"/>
    <property type="match status" value="1"/>
</dbReference>